<gene>
    <name evidence="1" type="ORF">SPELUC_LOCUS8978</name>
</gene>
<keyword evidence="2" id="KW-1185">Reference proteome</keyword>
<organism evidence="1 2">
    <name type="scientific">Cetraspora pellucida</name>
    <dbReference type="NCBI Taxonomy" id="1433469"/>
    <lineage>
        <taxon>Eukaryota</taxon>
        <taxon>Fungi</taxon>
        <taxon>Fungi incertae sedis</taxon>
        <taxon>Mucoromycota</taxon>
        <taxon>Glomeromycotina</taxon>
        <taxon>Glomeromycetes</taxon>
        <taxon>Diversisporales</taxon>
        <taxon>Gigasporaceae</taxon>
        <taxon>Cetraspora</taxon>
    </lineage>
</organism>
<comment type="caution">
    <text evidence="1">The sequence shown here is derived from an EMBL/GenBank/DDBJ whole genome shotgun (WGS) entry which is preliminary data.</text>
</comment>
<accession>A0ACA9NG49</accession>
<protein>
    <submittedName>
        <fullName evidence="1">1356_t:CDS:1</fullName>
    </submittedName>
</protein>
<evidence type="ECO:0000313" key="1">
    <source>
        <dbReference type="EMBL" id="CAG8652718.1"/>
    </source>
</evidence>
<dbReference type="EMBL" id="CAJVPW010014285">
    <property type="protein sequence ID" value="CAG8652718.1"/>
    <property type="molecule type" value="Genomic_DNA"/>
</dbReference>
<evidence type="ECO:0000313" key="2">
    <source>
        <dbReference type="Proteomes" id="UP000789366"/>
    </source>
</evidence>
<reference evidence="1" key="1">
    <citation type="submission" date="2021-06" db="EMBL/GenBank/DDBJ databases">
        <authorList>
            <person name="Kallberg Y."/>
            <person name="Tangrot J."/>
            <person name="Rosling A."/>
        </authorList>
    </citation>
    <scope>NUCLEOTIDE SEQUENCE</scope>
    <source>
        <strain evidence="1">28 12/20/2015</strain>
    </source>
</reference>
<sequence>MILPNSKLADDDFQQLLEKSKSLFSEFYYILNKNLKNLAYDYIKNTSNYDMNVLNKNQLNRYIDYDVTKKVLQKYLTSTKESEFTKVTQDALKRFIQEAFKLHIIYIYKENK</sequence>
<proteinExistence type="predicted"/>
<name>A0ACA9NG49_9GLOM</name>
<dbReference type="Proteomes" id="UP000789366">
    <property type="component" value="Unassembled WGS sequence"/>
</dbReference>